<keyword evidence="1" id="KW-0646">Protease inhibitor</keyword>
<dbReference type="PANTHER" id="PTHR10083">
    <property type="entry name" value="KUNITZ-TYPE PROTEASE INHIBITOR-RELATED"/>
    <property type="match status" value="1"/>
</dbReference>
<accession>A0ABD6EWT5</accession>
<feature type="domain" description="BPTI/Kunitz inhibitor" evidence="4">
    <location>
        <begin position="52"/>
        <end position="104"/>
    </location>
</feature>
<evidence type="ECO:0000256" key="1">
    <source>
        <dbReference type="ARBA" id="ARBA00022690"/>
    </source>
</evidence>
<gene>
    <name evidence="5" type="ORF">AB6A40_010644</name>
</gene>
<dbReference type="Proteomes" id="UP001608902">
    <property type="component" value="Unassembled WGS sequence"/>
</dbReference>
<evidence type="ECO:0000256" key="3">
    <source>
        <dbReference type="ARBA" id="ARBA00023157"/>
    </source>
</evidence>
<dbReference type="InterPro" id="IPR050098">
    <property type="entry name" value="TFPI/VKTCI-like"/>
</dbReference>
<dbReference type="FunFam" id="4.10.410.10:FF:000020">
    <property type="entry name" value="Collagen, type VI, alpha 3"/>
    <property type="match status" value="1"/>
</dbReference>
<dbReference type="PANTHER" id="PTHR10083:SF328">
    <property type="entry name" value="TISSUE FACTOR PATHWAY INHIBITOR"/>
    <property type="match status" value="1"/>
</dbReference>
<dbReference type="InterPro" id="IPR036880">
    <property type="entry name" value="Kunitz_BPTI_sf"/>
</dbReference>
<organism evidence="5 6">
    <name type="scientific">Gnathostoma spinigerum</name>
    <dbReference type="NCBI Taxonomy" id="75299"/>
    <lineage>
        <taxon>Eukaryota</taxon>
        <taxon>Metazoa</taxon>
        <taxon>Ecdysozoa</taxon>
        <taxon>Nematoda</taxon>
        <taxon>Chromadorea</taxon>
        <taxon>Rhabditida</taxon>
        <taxon>Spirurina</taxon>
        <taxon>Gnathostomatomorpha</taxon>
        <taxon>Gnathostomatoidea</taxon>
        <taxon>Gnathostomatidae</taxon>
        <taxon>Gnathostoma</taxon>
    </lineage>
</organism>
<dbReference type="SUPFAM" id="SSF57362">
    <property type="entry name" value="BPTI-like"/>
    <property type="match status" value="2"/>
</dbReference>
<dbReference type="AlphaFoldDB" id="A0ABD6EWT5"/>
<dbReference type="SMART" id="SM00131">
    <property type="entry name" value="KU"/>
    <property type="match status" value="1"/>
</dbReference>
<evidence type="ECO:0000313" key="5">
    <source>
        <dbReference type="EMBL" id="MFH4983935.1"/>
    </source>
</evidence>
<sequence length="147" mass="16918">MPDSATAISCRYTHPIKMFSSPHHHVISVLLLISSFNISPISCQENLSNPICNEYADRGTCEDRGFSVKWYYDRFSHRCREFYYSGCGGNPNRFDTFDECDRQCHFAEDQVEGNAAARCHQRHDPGPCGGDYERWFFDPVVQRCVCS</sequence>
<keyword evidence="3" id="KW-1015">Disulfide bond</keyword>
<dbReference type="PROSITE" id="PS50279">
    <property type="entry name" value="BPTI_KUNITZ_2"/>
    <property type="match status" value="1"/>
</dbReference>
<dbReference type="EMBL" id="JBGFUD010014486">
    <property type="protein sequence ID" value="MFH4983935.1"/>
    <property type="molecule type" value="Genomic_DNA"/>
</dbReference>
<evidence type="ECO:0000256" key="2">
    <source>
        <dbReference type="ARBA" id="ARBA00022900"/>
    </source>
</evidence>
<keyword evidence="2" id="KW-0722">Serine protease inhibitor</keyword>
<protein>
    <recommendedName>
        <fullName evidence="4">BPTI/Kunitz inhibitor domain-containing protein</fullName>
    </recommendedName>
</protein>
<evidence type="ECO:0000259" key="4">
    <source>
        <dbReference type="PROSITE" id="PS50279"/>
    </source>
</evidence>
<reference evidence="5 6" key="1">
    <citation type="submission" date="2024-08" db="EMBL/GenBank/DDBJ databases">
        <title>Gnathostoma spinigerum genome.</title>
        <authorList>
            <person name="Gonzalez-Bertolin B."/>
            <person name="Monzon S."/>
            <person name="Zaballos A."/>
            <person name="Jimenez P."/>
            <person name="Dekumyoy P."/>
            <person name="Varona S."/>
            <person name="Cuesta I."/>
            <person name="Sumanam S."/>
            <person name="Adisakwattana P."/>
            <person name="Gasser R.B."/>
            <person name="Hernandez-Gonzalez A."/>
            <person name="Young N.D."/>
            <person name="Perteguer M.J."/>
        </authorList>
    </citation>
    <scope>NUCLEOTIDE SEQUENCE [LARGE SCALE GENOMIC DNA]</scope>
    <source>
        <strain evidence="5">AL3</strain>
        <tissue evidence="5">Liver</tissue>
    </source>
</reference>
<name>A0ABD6EWT5_9BILA</name>
<dbReference type="Pfam" id="PF00014">
    <property type="entry name" value="Kunitz_BPTI"/>
    <property type="match status" value="2"/>
</dbReference>
<comment type="caution">
    <text evidence="5">The sequence shown here is derived from an EMBL/GenBank/DDBJ whole genome shotgun (WGS) entry which is preliminary data.</text>
</comment>
<dbReference type="PRINTS" id="PR00759">
    <property type="entry name" value="BASICPTASE"/>
</dbReference>
<dbReference type="PROSITE" id="PS00280">
    <property type="entry name" value="BPTI_KUNITZ_1"/>
    <property type="match status" value="1"/>
</dbReference>
<dbReference type="InterPro" id="IPR020901">
    <property type="entry name" value="Prtase_inh_Kunz-CS"/>
</dbReference>
<dbReference type="Gene3D" id="4.10.410.10">
    <property type="entry name" value="Pancreatic trypsin inhibitor Kunitz domain"/>
    <property type="match status" value="2"/>
</dbReference>
<keyword evidence="6" id="KW-1185">Reference proteome</keyword>
<evidence type="ECO:0000313" key="6">
    <source>
        <dbReference type="Proteomes" id="UP001608902"/>
    </source>
</evidence>
<dbReference type="InterPro" id="IPR002223">
    <property type="entry name" value="Kunitz_BPTI"/>
</dbReference>
<dbReference type="GO" id="GO:0004867">
    <property type="term" value="F:serine-type endopeptidase inhibitor activity"/>
    <property type="evidence" value="ECO:0007669"/>
    <property type="project" value="UniProtKB-KW"/>
</dbReference>
<proteinExistence type="predicted"/>